<dbReference type="EMBL" id="KL584831">
    <property type="protein sequence ID" value="KEQ63502.1"/>
    <property type="molecule type" value="Genomic_DNA"/>
</dbReference>
<proteinExistence type="predicted"/>
<accession>A0A074W0N3</accession>
<dbReference type="HOGENOM" id="CLU_672647_0_0_1"/>
<dbReference type="AlphaFoldDB" id="A0A074W0N3"/>
<name>A0A074W0N3_AURM1</name>
<dbReference type="GeneID" id="63919669"/>
<organism evidence="1 2">
    <name type="scientific">Aureobasidium melanogenum (strain CBS 110374)</name>
    <name type="common">Aureobasidium pullulans var. melanogenum</name>
    <dbReference type="NCBI Taxonomy" id="1043003"/>
    <lineage>
        <taxon>Eukaryota</taxon>
        <taxon>Fungi</taxon>
        <taxon>Dikarya</taxon>
        <taxon>Ascomycota</taxon>
        <taxon>Pezizomycotina</taxon>
        <taxon>Dothideomycetes</taxon>
        <taxon>Dothideomycetidae</taxon>
        <taxon>Dothideales</taxon>
        <taxon>Saccotheciaceae</taxon>
        <taxon>Aureobasidium</taxon>
    </lineage>
</organism>
<evidence type="ECO:0000313" key="1">
    <source>
        <dbReference type="EMBL" id="KEQ63502.1"/>
    </source>
</evidence>
<keyword evidence="2" id="KW-1185">Reference proteome</keyword>
<dbReference type="Proteomes" id="UP000030672">
    <property type="component" value="Unassembled WGS sequence"/>
</dbReference>
<gene>
    <name evidence="1" type="ORF">M437DRAFT_74752</name>
</gene>
<protein>
    <recommendedName>
        <fullName evidence="3">F-box domain-containing protein</fullName>
    </recommendedName>
</protein>
<dbReference type="RefSeq" id="XP_040880525.1">
    <property type="nucleotide sequence ID" value="XM_041026296.1"/>
</dbReference>
<sequence length="409" mass="46302">MDILFKLPAEISNLAVDLLDCKTLACLRLVCSEAHQIATPTFGRRYFHTLRPAFLPDCLNSLIKISENRDVSLVKQILRLHNLGSETRLLVAHSHCIQKQQHFIESSQHIKLIRQALTNFRDAGVSPALGIFDNKHSNASIPPLHKGWSADPYYKEFFEVEAWYRASGEVLSAVITAAKLCNYPLECITLDACVGMTIPMGTRETSRPVNHRVDHILANILSDAGLCNSKLSFRFDIMPQSDDCMTSRLDIDCQNRRLGFRSLRRSEVTNYARFKGLAGLGKLATIFNTNTFCEIDISRCEAEVYVLSSFLRAHSGSLKRLRLSRIVFCGSSLRHESQEMLSAADFLRMLKDELKHLEYLELEDFEGSDCDWRMLPISTVRIKSSGMQDFESTLDLWLQPQGTIGEQHG</sequence>
<reference evidence="1 2" key="1">
    <citation type="journal article" date="2014" name="BMC Genomics">
        <title>Genome sequencing of four Aureobasidium pullulans varieties: biotechnological potential, stress tolerance, and description of new species.</title>
        <authorList>
            <person name="Gostin Ar C."/>
            <person name="Ohm R.A."/>
            <person name="Kogej T."/>
            <person name="Sonjak S."/>
            <person name="Turk M."/>
            <person name="Zajc J."/>
            <person name="Zalar P."/>
            <person name="Grube M."/>
            <person name="Sun H."/>
            <person name="Han J."/>
            <person name="Sharma A."/>
            <person name="Chiniquy J."/>
            <person name="Ngan C.Y."/>
            <person name="Lipzen A."/>
            <person name="Barry K."/>
            <person name="Grigoriev I.V."/>
            <person name="Gunde-Cimerman N."/>
        </authorList>
    </citation>
    <scope>NUCLEOTIDE SEQUENCE [LARGE SCALE GENOMIC DNA]</scope>
    <source>
        <strain evidence="1 2">CBS 110374</strain>
    </source>
</reference>
<evidence type="ECO:0008006" key="3">
    <source>
        <dbReference type="Google" id="ProtNLM"/>
    </source>
</evidence>
<evidence type="ECO:0000313" key="2">
    <source>
        <dbReference type="Proteomes" id="UP000030672"/>
    </source>
</evidence>